<organism evidence="2 3">
    <name type="scientific">Cellulomonas alba</name>
    <dbReference type="NCBI Taxonomy" id="3053467"/>
    <lineage>
        <taxon>Bacteria</taxon>
        <taxon>Bacillati</taxon>
        <taxon>Actinomycetota</taxon>
        <taxon>Actinomycetes</taxon>
        <taxon>Micrococcales</taxon>
        <taxon>Cellulomonadaceae</taxon>
        <taxon>Cellulomonas</taxon>
    </lineage>
</organism>
<dbReference type="Pfam" id="PF14329">
    <property type="entry name" value="DUF4386"/>
    <property type="match status" value="1"/>
</dbReference>
<name>A0ABT7SFJ1_9CELL</name>
<comment type="caution">
    <text evidence="2">The sequence shown here is derived from an EMBL/GenBank/DDBJ whole genome shotgun (WGS) entry which is preliminary data.</text>
</comment>
<proteinExistence type="predicted"/>
<feature type="transmembrane region" description="Helical" evidence="1">
    <location>
        <begin position="12"/>
        <end position="33"/>
    </location>
</feature>
<feature type="transmembrane region" description="Helical" evidence="1">
    <location>
        <begin position="53"/>
        <end position="73"/>
    </location>
</feature>
<feature type="transmembrane region" description="Helical" evidence="1">
    <location>
        <begin position="169"/>
        <end position="188"/>
    </location>
</feature>
<dbReference type="InterPro" id="IPR025495">
    <property type="entry name" value="DUF4386"/>
</dbReference>
<evidence type="ECO:0000313" key="2">
    <source>
        <dbReference type="EMBL" id="MDM7854964.1"/>
    </source>
</evidence>
<accession>A0ABT7SFJ1</accession>
<feature type="transmembrane region" description="Helical" evidence="1">
    <location>
        <begin position="135"/>
        <end position="157"/>
    </location>
</feature>
<reference evidence="2 3" key="1">
    <citation type="submission" date="2023-06" db="EMBL/GenBank/DDBJ databases">
        <title>Cellulomonas sp. MW4 Whole genome sequence.</title>
        <authorList>
            <person name="Park S."/>
        </authorList>
    </citation>
    <scope>NUCLEOTIDE SEQUENCE [LARGE SCALE GENOMIC DNA]</scope>
    <source>
        <strain evidence="2 3">MW4</strain>
    </source>
</reference>
<evidence type="ECO:0000256" key="1">
    <source>
        <dbReference type="SAM" id="Phobius"/>
    </source>
</evidence>
<evidence type="ECO:0000313" key="3">
    <source>
        <dbReference type="Proteomes" id="UP001529338"/>
    </source>
</evidence>
<protein>
    <submittedName>
        <fullName evidence="2">DUF4386 domain-containing protein</fullName>
    </submittedName>
</protein>
<dbReference type="RefSeq" id="WP_289454779.1">
    <property type="nucleotide sequence ID" value="NZ_JAUCGQ010000001.1"/>
</dbReference>
<dbReference type="Proteomes" id="UP001529338">
    <property type="component" value="Unassembled WGS sequence"/>
</dbReference>
<feature type="transmembrane region" description="Helical" evidence="1">
    <location>
        <begin position="85"/>
        <end position="108"/>
    </location>
</feature>
<keyword evidence="1" id="KW-1133">Transmembrane helix</keyword>
<dbReference type="EMBL" id="JAUCGQ010000001">
    <property type="protein sequence ID" value="MDM7854964.1"/>
    <property type="molecule type" value="Genomic_DNA"/>
</dbReference>
<sequence>MDATRRAARTAGALYLLTFVASIPAVALLQPALDGPAYVAGAGQDTRVLLGGLLDVVNAVACIGTAVVLFPVLRRWSEARALGFVASRVMEAAIILTGVASILAVVTLRQQVASGDLGVASVQGVAAGLVEVRDWTFLLGPGLVPAVNAALFGSVLLQSRLVPRWIPMTGLVGAPLLAASAVATVLGANEQSSALSAVLTLPIFVWELSVGLWMLVKGFRDVEPPASGPVGDDAPPPARRAAATV</sequence>
<keyword evidence="1" id="KW-0812">Transmembrane</keyword>
<gene>
    <name evidence="2" type="ORF">QRT04_08475</name>
</gene>
<keyword evidence="3" id="KW-1185">Reference proteome</keyword>
<keyword evidence="1" id="KW-0472">Membrane</keyword>
<feature type="transmembrane region" description="Helical" evidence="1">
    <location>
        <begin position="194"/>
        <end position="216"/>
    </location>
</feature>